<dbReference type="PROSITE" id="PS51273">
    <property type="entry name" value="GATASE_TYPE_1"/>
    <property type="match status" value="1"/>
</dbReference>
<organism evidence="1">
    <name type="scientific">marine sediment metagenome</name>
    <dbReference type="NCBI Taxonomy" id="412755"/>
    <lineage>
        <taxon>unclassified sequences</taxon>
        <taxon>metagenomes</taxon>
        <taxon>ecological metagenomes</taxon>
    </lineage>
</organism>
<comment type="caution">
    <text evidence="1">The sequence shown here is derived from an EMBL/GenBank/DDBJ whole genome shotgun (WGS) entry which is preliminary data.</text>
</comment>
<accession>A0A0F9H9X1</accession>
<gene>
    <name evidence="1" type="ORF">LCGC14_2089490</name>
</gene>
<dbReference type="InterPro" id="IPR011697">
    <property type="entry name" value="Peptidase_C26"/>
</dbReference>
<name>A0A0F9H9X1_9ZZZZ</name>
<dbReference type="SUPFAM" id="SSF52317">
    <property type="entry name" value="Class I glutamine amidotransferase-like"/>
    <property type="match status" value="1"/>
</dbReference>
<protein>
    <submittedName>
        <fullName evidence="1">Uncharacterized protein</fullName>
    </submittedName>
</protein>
<proteinExistence type="predicted"/>
<dbReference type="InterPro" id="IPR029062">
    <property type="entry name" value="Class_I_gatase-like"/>
</dbReference>
<evidence type="ECO:0000313" key="1">
    <source>
        <dbReference type="EMBL" id="KKL71977.1"/>
    </source>
</evidence>
<dbReference type="EMBL" id="LAZR01025418">
    <property type="protein sequence ID" value="KKL71977.1"/>
    <property type="molecule type" value="Genomic_DNA"/>
</dbReference>
<dbReference type="GO" id="GO:0016787">
    <property type="term" value="F:hydrolase activity"/>
    <property type="evidence" value="ECO:0007669"/>
    <property type="project" value="InterPro"/>
</dbReference>
<dbReference type="Pfam" id="PF07722">
    <property type="entry name" value="Peptidase_C26"/>
    <property type="match status" value="1"/>
</dbReference>
<dbReference type="Gene3D" id="3.40.50.880">
    <property type="match status" value="1"/>
</dbReference>
<reference evidence="1" key="1">
    <citation type="journal article" date="2015" name="Nature">
        <title>Complex archaea that bridge the gap between prokaryotes and eukaryotes.</title>
        <authorList>
            <person name="Spang A."/>
            <person name="Saw J.H."/>
            <person name="Jorgensen S.L."/>
            <person name="Zaremba-Niedzwiedzka K."/>
            <person name="Martijn J."/>
            <person name="Lind A.E."/>
            <person name="van Eijk R."/>
            <person name="Schleper C."/>
            <person name="Guy L."/>
            <person name="Ettema T.J."/>
        </authorList>
    </citation>
    <scope>NUCLEOTIDE SEQUENCE</scope>
</reference>
<dbReference type="AlphaFoldDB" id="A0A0F9H9X1"/>
<sequence>IVTNDLLEAQLVQFTGGSDVTPAFYNELKHPKTTSNLLRDKREKLIFNLCLKHNIAMAGICRGGQFLNVMNGGKIWQHVNNHAGVGTHKVVDMLTGLSFTATSTHHQMMIPTKKAKILGVAKESTSKEKTGKSGQILSMVGGPGRDAEVLFYSKSNSLCFQPHPEMAGFENLRDTYFKYISVYLNV</sequence>
<feature type="non-terminal residue" evidence="1">
    <location>
        <position position="1"/>
    </location>
</feature>